<dbReference type="AlphaFoldDB" id="A0A8K0UP59"/>
<keyword evidence="4" id="KW-1185">Reference proteome</keyword>
<comment type="caution">
    <text evidence="3">The sequence shown here is derived from an EMBL/GenBank/DDBJ whole genome shotgun (WGS) entry which is preliminary data.</text>
</comment>
<keyword evidence="2" id="KW-1133">Transmembrane helix</keyword>
<evidence type="ECO:0000256" key="2">
    <source>
        <dbReference type="SAM" id="Phobius"/>
    </source>
</evidence>
<dbReference type="EMBL" id="JAEVFJ010000016">
    <property type="protein sequence ID" value="KAH8100275.1"/>
    <property type="molecule type" value="Genomic_DNA"/>
</dbReference>
<gene>
    <name evidence="3" type="ORF">BXZ70DRAFT_179619</name>
</gene>
<dbReference type="Gene3D" id="2.60.120.260">
    <property type="entry name" value="Galactose-binding domain-like"/>
    <property type="match status" value="1"/>
</dbReference>
<protein>
    <submittedName>
        <fullName evidence="3">Uncharacterized protein</fullName>
    </submittedName>
</protein>
<sequence length="358" mass="38302">MEPFPYNITVSSQTGTILYLPSRDGNASLGWNVTYSQGTSDTGYNHPQGVGVDSHQTTYDGATMQFSWIGTAMFLYGQADGASYTIDVDGDQSSSASVSVPQGGLLGSRTGLIYGNHTLTLTTHGTGQVSFQYAELTIGVGYPGSLVQNRTILAVDSASTNPTPNPYFTYQPGNNHWQIEDAKSQRLPSGVRVPVPLEMFTATVGESVSFTVNQTTAFFLYASFDFDRGQKIVTVTPYSDPSKVRTTAVTDFSNALDFVQILYWEAGLDRDESYNVQIIQVGLTPRGGTPNFRFHTLVTIDGGSPNASGTPGSGIDQPGKHRPSAKLGPGALAGIVISCVAVLMLLGGVVLWVNKRRK</sequence>
<feature type="region of interest" description="Disordered" evidence="1">
    <location>
        <begin position="304"/>
        <end position="323"/>
    </location>
</feature>
<proteinExistence type="predicted"/>
<organism evidence="3 4">
    <name type="scientific">Cristinia sonorae</name>
    <dbReference type="NCBI Taxonomy" id="1940300"/>
    <lineage>
        <taxon>Eukaryota</taxon>
        <taxon>Fungi</taxon>
        <taxon>Dikarya</taxon>
        <taxon>Basidiomycota</taxon>
        <taxon>Agaricomycotina</taxon>
        <taxon>Agaricomycetes</taxon>
        <taxon>Agaricomycetidae</taxon>
        <taxon>Agaricales</taxon>
        <taxon>Pleurotineae</taxon>
        <taxon>Stephanosporaceae</taxon>
        <taxon>Cristinia</taxon>
    </lineage>
</organism>
<dbReference type="Proteomes" id="UP000813824">
    <property type="component" value="Unassembled WGS sequence"/>
</dbReference>
<evidence type="ECO:0000313" key="3">
    <source>
        <dbReference type="EMBL" id="KAH8100275.1"/>
    </source>
</evidence>
<evidence type="ECO:0000256" key="1">
    <source>
        <dbReference type="SAM" id="MobiDB-lite"/>
    </source>
</evidence>
<name>A0A8K0UP59_9AGAR</name>
<keyword evidence="2" id="KW-0812">Transmembrane</keyword>
<reference evidence="3" key="1">
    <citation type="journal article" date="2021" name="New Phytol.">
        <title>Evolutionary innovations through gain and loss of genes in the ectomycorrhizal Boletales.</title>
        <authorList>
            <person name="Wu G."/>
            <person name="Miyauchi S."/>
            <person name="Morin E."/>
            <person name="Kuo A."/>
            <person name="Drula E."/>
            <person name="Varga T."/>
            <person name="Kohler A."/>
            <person name="Feng B."/>
            <person name="Cao Y."/>
            <person name="Lipzen A."/>
            <person name="Daum C."/>
            <person name="Hundley H."/>
            <person name="Pangilinan J."/>
            <person name="Johnson J."/>
            <person name="Barry K."/>
            <person name="LaButti K."/>
            <person name="Ng V."/>
            <person name="Ahrendt S."/>
            <person name="Min B."/>
            <person name="Choi I.G."/>
            <person name="Park H."/>
            <person name="Plett J.M."/>
            <person name="Magnuson J."/>
            <person name="Spatafora J.W."/>
            <person name="Nagy L.G."/>
            <person name="Henrissat B."/>
            <person name="Grigoriev I.V."/>
            <person name="Yang Z.L."/>
            <person name="Xu J."/>
            <person name="Martin F.M."/>
        </authorList>
    </citation>
    <scope>NUCLEOTIDE SEQUENCE</scope>
    <source>
        <strain evidence="3">KKN 215</strain>
    </source>
</reference>
<keyword evidence="2" id="KW-0472">Membrane</keyword>
<evidence type="ECO:0000313" key="4">
    <source>
        <dbReference type="Proteomes" id="UP000813824"/>
    </source>
</evidence>
<feature type="transmembrane region" description="Helical" evidence="2">
    <location>
        <begin position="331"/>
        <end position="353"/>
    </location>
</feature>
<dbReference type="OrthoDB" id="2576334at2759"/>
<accession>A0A8K0UP59</accession>